<dbReference type="Proteomes" id="UP000269154">
    <property type="component" value="Unassembled WGS sequence"/>
</dbReference>
<keyword evidence="5 6" id="KW-0472">Membrane</keyword>
<name>A0A3N6RTD9_9CYAN</name>
<evidence type="ECO:0000256" key="2">
    <source>
        <dbReference type="ARBA" id="ARBA00007362"/>
    </source>
</evidence>
<feature type="transmembrane region" description="Helical" evidence="6">
    <location>
        <begin position="265"/>
        <end position="287"/>
    </location>
</feature>
<comment type="similarity">
    <text evidence="2">Belongs to the EamA transporter family.</text>
</comment>
<evidence type="ECO:0000313" key="8">
    <source>
        <dbReference type="EMBL" id="RQH47190.1"/>
    </source>
</evidence>
<feature type="transmembrane region" description="Helical" evidence="6">
    <location>
        <begin position="25"/>
        <end position="43"/>
    </location>
</feature>
<keyword evidence="3 6" id="KW-0812">Transmembrane</keyword>
<accession>A0A3N6RTD9</accession>
<keyword evidence="9" id="KW-1185">Reference proteome</keyword>
<feature type="transmembrane region" description="Helical" evidence="6">
    <location>
        <begin position="237"/>
        <end position="258"/>
    </location>
</feature>
<sequence>MTEKLRENQFSLGLKGFFNSIPTDAWGALLGSIFCISLTPVFFRLGENEMSFSTTAFNRYWVASLAFLCIKPFFSTNQDWATPSLLSTRRIALLIADGIILAVGLILWAWSLEQTSIANSTLMHNLVPLFTVLGGWLAFGQTFDRRFLVGMFVAVVGAAILESESLLSFEFGIEFWGDAAALLSAVFFGIHPLIIERLRQQLDPLTIMTWSSITSSFVLLILLVITGESFFPTTAVGWFAVVELALVGQMLGIGLWAYCLKKISAAFASLLALVIPSLSAIEGWIVFSEQLSPLTLLSFVIVVSGMYLAVSSRGRVNFTEEAKRS</sequence>
<organism evidence="8 9">
    <name type="scientific">Okeania hirsuta</name>
    <dbReference type="NCBI Taxonomy" id="1458930"/>
    <lineage>
        <taxon>Bacteria</taxon>
        <taxon>Bacillati</taxon>
        <taxon>Cyanobacteriota</taxon>
        <taxon>Cyanophyceae</taxon>
        <taxon>Oscillatoriophycideae</taxon>
        <taxon>Oscillatoriales</taxon>
        <taxon>Microcoleaceae</taxon>
        <taxon>Okeania</taxon>
    </lineage>
</organism>
<dbReference type="PANTHER" id="PTHR32322">
    <property type="entry name" value="INNER MEMBRANE TRANSPORTER"/>
    <property type="match status" value="1"/>
</dbReference>
<proteinExistence type="inferred from homology"/>
<feature type="domain" description="EamA" evidence="7">
    <location>
        <begin position="176"/>
        <end position="310"/>
    </location>
</feature>
<dbReference type="SUPFAM" id="SSF103481">
    <property type="entry name" value="Multidrug resistance efflux transporter EmrE"/>
    <property type="match status" value="2"/>
</dbReference>
<feature type="transmembrane region" description="Helical" evidence="6">
    <location>
        <begin position="91"/>
        <end position="110"/>
    </location>
</feature>
<keyword evidence="4 6" id="KW-1133">Transmembrane helix</keyword>
<comment type="subcellular location">
    <subcellularLocation>
        <location evidence="1">Membrane</location>
        <topology evidence="1">Multi-pass membrane protein</topology>
    </subcellularLocation>
</comment>
<protein>
    <submittedName>
        <fullName evidence="8">EamA family transporter</fullName>
    </submittedName>
</protein>
<feature type="transmembrane region" description="Helical" evidence="6">
    <location>
        <begin position="147"/>
        <end position="169"/>
    </location>
</feature>
<dbReference type="Pfam" id="PF00892">
    <property type="entry name" value="EamA"/>
    <property type="match status" value="2"/>
</dbReference>
<dbReference type="OrthoDB" id="528577at2"/>
<comment type="caution">
    <text evidence="8">The sequence shown here is derived from an EMBL/GenBank/DDBJ whole genome shotgun (WGS) entry which is preliminary data.</text>
</comment>
<dbReference type="InterPro" id="IPR000620">
    <property type="entry name" value="EamA_dom"/>
</dbReference>
<evidence type="ECO:0000256" key="1">
    <source>
        <dbReference type="ARBA" id="ARBA00004141"/>
    </source>
</evidence>
<evidence type="ECO:0000256" key="5">
    <source>
        <dbReference type="ARBA" id="ARBA00023136"/>
    </source>
</evidence>
<dbReference type="GO" id="GO:0016020">
    <property type="term" value="C:membrane"/>
    <property type="evidence" value="ECO:0007669"/>
    <property type="project" value="UniProtKB-SubCell"/>
</dbReference>
<evidence type="ECO:0000256" key="3">
    <source>
        <dbReference type="ARBA" id="ARBA00022692"/>
    </source>
</evidence>
<dbReference type="AlphaFoldDB" id="A0A3N6RTD9"/>
<dbReference type="EMBL" id="RCBY01000037">
    <property type="protein sequence ID" value="RQH47190.1"/>
    <property type="molecule type" value="Genomic_DNA"/>
</dbReference>
<dbReference type="RefSeq" id="WP_124146074.1">
    <property type="nucleotide sequence ID" value="NZ_CAWOKI010000136.1"/>
</dbReference>
<dbReference type="InterPro" id="IPR050638">
    <property type="entry name" value="AA-Vitamin_Transporters"/>
</dbReference>
<gene>
    <name evidence="8" type="ORF">D5R40_09075</name>
</gene>
<feature type="transmembrane region" description="Helical" evidence="6">
    <location>
        <begin position="293"/>
        <end position="310"/>
    </location>
</feature>
<dbReference type="InterPro" id="IPR037185">
    <property type="entry name" value="EmrE-like"/>
</dbReference>
<evidence type="ECO:0000259" key="7">
    <source>
        <dbReference type="Pfam" id="PF00892"/>
    </source>
</evidence>
<feature type="domain" description="EamA" evidence="7">
    <location>
        <begin position="29"/>
        <end position="161"/>
    </location>
</feature>
<feature type="transmembrane region" description="Helical" evidence="6">
    <location>
        <begin position="175"/>
        <end position="195"/>
    </location>
</feature>
<dbReference type="PANTHER" id="PTHR32322:SF2">
    <property type="entry name" value="EAMA DOMAIN-CONTAINING PROTEIN"/>
    <property type="match status" value="1"/>
</dbReference>
<feature type="transmembrane region" description="Helical" evidence="6">
    <location>
        <begin position="122"/>
        <end position="140"/>
    </location>
</feature>
<evidence type="ECO:0000313" key="9">
    <source>
        <dbReference type="Proteomes" id="UP000269154"/>
    </source>
</evidence>
<reference evidence="8 9" key="1">
    <citation type="journal article" date="2018" name="ACS Chem. Biol.">
        <title>Ketoreductase domain dysfunction expands chemodiversity: malyngamide biosynthesis in the cyanobacterium Okeania hirsuta.</title>
        <authorList>
            <person name="Moss N.A."/>
            <person name="Leao T."/>
            <person name="Rankin M."/>
            <person name="McCullough T.M."/>
            <person name="Qu P."/>
            <person name="Korobeynikov A."/>
            <person name="Smith J.L."/>
            <person name="Gerwick L."/>
            <person name="Gerwick W.H."/>
        </authorList>
    </citation>
    <scope>NUCLEOTIDE SEQUENCE [LARGE SCALE GENOMIC DNA]</scope>
    <source>
        <strain evidence="8 9">PAB10Feb10-1</strain>
    </source>
</reference>
<evidence type="ECO:0000256" key="4">
    <source>
        <dbReference type="ARBA" id="ARBA00022989"/>
    </source>
</evidence>
<feature type="transmembrane region" description="Helical" evidence="6">
    <location>
        <begin position="207"/>
        <end position="225"/>
    </location>
</feature>
<evidence type="ECO:0000256" key="6">
    <source>
        <dbReference type="SAM" id="Phobius"/>
    </source>
</evidence>